<evidence type="ECO:0000313" key="7">
    <source>
        <dbReference type="Proteomes" id="UP001249851"/>
    </source>
</evidence>
<feature type="compositionally biased region" description="Polar residues" evidence="3">
    <location>
        <begin position="62"/>
        <end position="79"/>
    </location>
</feature>
<accession>A0AAD9V399</accession>
<gene>
    <name evidence="6" type="ORF">P5673_018180</name>
</gene>
<evidence type="ECO:0000259" key="5">
    <source>
        <dbReference type="PROSITE" id="PS50240"/>
    </source>
</evidence>
<evidence type="ECO:0000256" key="2">
    <source>
        <dbReference type="RuleBase" id="RU363034"/>
    </source>
</evidence>
<dbReference type="InterPro" id="IPR001254">
    <property type="entry name" value="Trypsin_dom"/>
</dbReference>
<dbReference type="Pfam" id="PF00629">
    <property type="entry name" value="MAM"/>
    <property type="match status" value="1"/>
</dbReference>
<keyword evidence="7" id="KW-1185">Reference proteome</keyword>
<dbReference type="InterPro" id="IPR033116">
    <property type="entry name" value="TRYPSIN_SER"/>
</dbReference>
<reference evidence="6" key="2">
    <citation type="journal article" date="2023" name="Science">
        <title>Genomic signatures of disease resistance in endangered staghorn corals.</title>
        <authorList>
            <person name="Vollmer S.V."/>
            <person name="Selwyn J.D."/>
            <person name="Despard B.A."/>
            <person name="Roesel C.L."/>
        </authorList>
    </citation>
    <scope>NUCLEOTIDE SEQUENCE</scope>
    <source>
        <strain evidence="6">K2</strain>
    </source>
</reference>
<dbReference type="InterPro" id="IPR018114">
    <property type="entry name" value="TRYPSIN_HIS"/>
</dbReference>
<dbReference type="EMBL" id="JARQWQ010000040">
    <property type="protein sequence ID" value="KAK2559532.1"/>
    <property type="molecule type" value="Genomic_DNA"/>
</dbReference>
<dbReference type="AlphaFoldDB" id="A0AAD9V399"/>
<dbReference type="InterPro" id="IPR013320">
    <property type="entry name" value="ConA-like_dom_sf"/>
</dbReference>
<dbReference type="InterPro" id="IPR001314">
    <property type="entry name" value="Peptidase_S1A"/>
</dbReference>
<feature type="region of interest" description="Disordered" evidence="3">
    <location>
        <begin position="55"/>
        <end position="82"/>
    </location>
</feature>
<dbReference type="GO" id="GO:0004252">
    <property type="term" value="F:serine-type endopeptidase activity"/>
    <property type="evidence" value="ECO:0007669"/>
    <property type="project" value="InterPro"/>
</dbReference>
<dbReference type="PRINTS" id="PR00722">
    <property type="entry name" value="CHYMOTRYPSIN"/>
</dbReference>
<dbReference type="PROSITE" id="PS00135">
    <property type="entry name" value="TRYPSIN_SER"/>
    <property type="match status" value="1"/>
</dbReference>
<evidence type="ECO:0000256" key="3">
    <source>
        <dbReference type="SAM" id="MobiDB-lite"/>
    </source>
</evidence>
<reference evidence="6" key="1">
    <citation type="journal article" date="2023" name="G3 (Bethesda)">
        <title>Whole genome assembly and annotation of the endangered Caribbean coral Acropora cervicornis.</title>
        <authorList>
            <person name="Selwyn J.D."/>
            <person name="Vollmer S.V."/>
        </authorList>
    </citation>
    <scope>NUCLEOTIDE SEQUENCE</scope>
    <source>
        <strain evidence="6">K2</strain>
    </source>
</reference>
<dbReference type="PROSITE" id="PS00134">
    <property type="entry name" value="TRYPSIN_HIS"/>
    <property type="match status" value="1"/>
</dbReference>
<evidence type="ECO:0000313" key="6">
    <source>
        <dbReference type="EMBL" id="KAK2559532.1"/>
    </source>
</evidence>
<dbReference type="Gene3D" id="2.40.10.10">
    <property type="entry name" value="Trypsin-like serine proteases"/>
    <property type="match status" value="2"/>
</dbReference>
<dbReference type="SMART" id="SM00020">
    <property type="entry name" value="Tryp_SPc"/>
    <property type="match status" value="1"/>
</dbReference>
<proteinExistence type="predicted"/>
<dbReference type="SUPFAM" id="SSF50494">
    <property type="entry name" value="Trypsin-like serine proteases"/>
    <property type="match status" value="1"/>
</dbReference>
<dbReference type="PROSITE" id="PS50240">
    <property type="entry name" value="TRYPSIN_DOM"/>
    <property type="match status" value="1"/>
</dbReference>
<dbReference type="Pfam" id="PF00089">
    <property type="entry name" value="Trypsin"/>
    <property type="match status" value="2"/>
</dbReference>
<dbReference type="PANTHER" id="PTHR24252:SF7">
    <property type="entry name" value="HYALIN"/>
    <property type="match status" value="1"/>
</dbReference>
<dbReference type="Proteomes" id="UP001249851">
    <property type="component" value="Unassembled WGS sequence"/>
</dbReference>
<dbReference type="PANTHER" id="PTHR24252">
    <property type="entry name" value="ACROSIN-RELATED"/>
    <property type="match status" value="1"/>
</dbReference>
<evidence type="ECO:0000256" key="1">
    <source>
        <dbReference type="ARBA" id="ARBA00023157"/>
    </source>
</evidence>
<dbReference type="InterPro" id="IPR009003">
    <property type="entry name" value="Peptidase_S1_PA"/>
</dbReference>
<sequence>MLTLIFLQIRYRPHLISIGTWTFQEQVWKNEVYDPSCDFEKDLCGWTQSKSDNFDWKRQQRRTPSSYTGPSSGQGNTGAFTPKYRPPGPVTCGVSPMARVIGGADANPGNWPWQIALLLGGVFTCGGSLIAPDWIVTAAHCVASSRFHLKVFLNSEILIINRRYSRRWKLSREIKITGFFISSYRPPRTEETVQGKEIILHPEFSNPFFPNNDIALIRLVRPVKLGPRVGTVCLPAQDVGLLEITDKMICAGVEGEPLSGCHGDSGGPYVCQSPSGNWFLQGAVSWGSPTCAASERYSVFARVAQFRNWIRQHTGSARSN</sequence>
<dbReference type="InterPro" id="IPR000998">
    <property type="entry name" value="MAM_dom"/>
</dbReference>
<dbReference type="InterPro" id="IPR043504">
    <property type="entry name" value="Peptidase_S1_PA_chymotrypsin"/>
</dbReference>
<dbReference type="CDD" id="cd00190">
    <property type="entry name" value="Tryp_SPc"/>
    <property type="match status" value="1"/>
</dbReference>
<evidence type="ECO:0000259" key="4">
    <source>
        <dbReference type="PROSITE" id="PS50060"/>
    </source>
</evidence>
<feature type="domain" description="MAM" evidence="4">
    <location>
        <begin position="35"/>
        <end position="80"/>
    </location>
</feature>
<name>A0AAD9V399_ACRCE</name>
<dbReference type="SUPFAM" id="SSF49899">
    <property type="entry name" value="Concanavalin A-like lectins/glucanases"/>
    <property type="match status" value="1"/>
</dbReference>
<dbReference type="GO" id="GO:0016020">
    <property type="term" value="C:membrane"/>
    <property type="evidence" value="ECO:0007669"/>
    <property type="project" value="InterPro"/>
</dbReference>
<dbReference type="GO" id="GO:0006508">
    <property type="term" value="P:proteolysis"/>
    <property type="evidence" value="ECO:0007669"/>
    <property type="project" value="UniProtKB-KW"/>
</dbReference>
<dbReference type="Gene3D" id="2.60.120.200">
    <property type="match status" value="1"/>
</dbReference>
<keyword evidence="2" id="KW-0645">Protease</keyword>
<keyword evidence="2" id="KW-0720">Serine protease</keyword>
<comment type="caution">
    <text evidence="6">The sequence shown here is derived from an EMBL/GenBank/DDBJ whole genome shotgun (WGS) entry which is preliminary data.</text>
</comment>
<keyword evidence="2" id="KW-0378">Hydrolase</keyword>
<protein>
    <submittedName>
        <fullName evidence="6">Chymotrypsinogen B</fullName>
    </submittedName>
</protein>
<keyword evidence="1" id="KW-1015">Disulfide bond</keyword>
<organism evidence="6 7">
    <name type="scientific">Acropora cervicornis</name>
    <name type="common">Staghorn coral</name>
    <dbReference type="NCBI Taxonomy" id="6130"/>
    <lineage>
        <taxon>Eukaryota</taxon>
        <taxon>Metazoa</taxon>
        <taxon>Cnidaria</taxon>
        <taxon>Anthozoa</taxon>
        <taxon>Hexacorallia</taxon>
        <taxon>Scleractinia</taxon>
        <taxon>Astrocoeniina</taxon>
        <taxon>Acroporidae</taxon>
        <taxon>Acropora</taxon>
    </lineage>
</organism>
<dbReference type="PROSITE" id="PS50060">
    <property type="entry name" value="MAM_2"/>
    <property type="match status" value="1"/>
</dbReference>
<feature type="domain" description="Peptidase S1" evidence="5">
    <location>
        <begin position="100"/>
        <end position="315"/>
    </location>
</feature>